<dbReference type="InParanoid" id="H1YX97"/>
<dbReference type="STRING" id="937775.Metlim_1799"/>
<dbReference type="Proteomes" id="UP000005741">
    <property type="component" value="Chromosome"/>
</dbReference>
<accession>H1YX97</accession>
<dbReference type="Gene3D" id="3.40.1230.10">
    <property type="entry name" value="MTH938-like"/>
    <property type="match status" value="1"/>
</dbReference>
<dbReference type="HOGENOM" id="CLU_074390_5_0_2"/>
<reference evidence="1 2" key="1">
    <citation type="submission" date="2011-10" db="EMBL/GenBank/DDBJ databases">
        <title>The Improved High-Quality Draft genome of Methanoplanus limicola DSM 2279.</title>
        <authorList>
            <consortium name="US DOE Joint Genome Institute (JGI-PGF)"/>
            <person name="Lucas S."/>
            <person name="Copeland A."/>
            <person name="Lapidus A."/>
            <person name="Glavina del Rio T."/>
            <person name="Dalin E."/>
            <person name="Tice H."/>
            <person name="Bruce D."/>
            <person name="Goodwin L."/>
            <person name="Pitluck S."/>
            <person name="Peters L."/>
            <person name="Mikhailova N."/>
            <person name="Lu M."/>
            <person name="Kyrpides N."/>
            <person name="Mavromatis K."/>
            <person name="Ivanova N."/>
            <person name="Markowitz V."/>
            <person name="Cheng J.-F."/>
            <person name="Hugenholtz P."/>
            <person name="Woyke T."/>
            <person name="Wu D."/>
            <person name="Wirth R."/>
            <person name="Brambilla E.-M."/>
            <person name="Klenk H.-P."/>
            <person name="Eisen J.A."/>
        </authorList>
    </citation>
    <scope>NUCLEOTIDE SEQUENCE [LARGE SCALE GENOMIC DNA]</scope>
    <source>
        <strain evidence="1 2">DSM 2279</strain>
    </source>
</reference>
<keyword evidence="2" id="KW-1185">Reference proteome</keyword>
<evidence type="ECO:0000313" key="2">
    <source>
        <dbReference type="Proteomes" id="UP000005741"/>
    </source>
</evidence>
<evidence type="ECO:0000313" key="1">
    <source>
        <dbReference type="EMBL" id="EHQ35900.1"/>
    </source>
</evidence>
<protein>
    <submittedName>
        <fullName evidence="1">Uncharacterized protein</fullName>
    </submittedName>
</protein>
<gene>
    <name evidence="1" type="ORF">Metlim_1799</name>
</gene>
<name>H1YX97_9EURY</name>
<dbReference type="EMBL" id="CM001436">
    <property type="protein sequence ID" value="EHQ35900.1"/>
    <property type="molecule type" value="Genomic_DNA"/>
</dbReference>
<proteinExistence type="predicted"/>
<dbReference type="AlphaFoldDB" id="H1YX97"/>
<dbReference type="RefSeq" id="WP_004077873.1">
    <property type="nucleotide sequence ID" value="NZ_CM001436.1"/>
</dbReference>
<sequence length="116" mass="13028">MIKSGFGWIRIDGKALEYDIVIHTDGSITKRNKKRSKKLKGIYGHTPLTSEELEFLEDEKPDIVYIGTGQDGALPITPDAEKILAEYRAVIGNTPDIIPEIENETRRYSAVIHLTC</sequence>
<dbReference type="InterPro" id="IPR036748">
    <property type="entry name" value="MTH938-like_sf"/>
</dbReference>
<organism evidence="1 2">
    <name type="scientific">Methanoplanus limicola DSM 2279</name>
    <dbReference type="NCBI Taxonomy" id="937775"/>
    <lineage>
        <taxon>Archaea</taxon>
        <taxon>Methanobacteriati</taxon>
        <taxon>Methanobacteriota</taxon>
        <taxon>Stenosarchaea group</taxon>
        <taxon>Methanomicrobia</taxon>
        <taxon>Methanomicrobiales</taxon>
        <taxon>Methanomicrobiaceae</taxon>
        <taxon>Methanoplanus</taxon>
    </lineage>
</organism>
<dbReference type="SUPFAM" id="SSF64076">
    <property type="entry name" value="MTH938-like"/>
    <property type="match status" value="1"/>
</dbReference>